<reference evidence="5" key="1">
    <citation type="journal article" date="2019" name="Int. J. Syst. Evol. Microbiol.">
        <title>The Global Catalogue of Microorganisms (GCM) 10K type strain sequencing project: providing services to taxonomists for standard genome sequencing and annotation.</title>
        <authorList>
            <consortium name="The Broad Institute Genomics Platform"/>
            <consortium name="The Broad Institute Genome Sequencing Center for Infectious Disease"/>
            <person name="Wu L."/>
            <person name="Ma J."/>
        </authorList>
    </citation>
    <scope>NUCLEOTIDE SEQUENCE [LARGE SCALE GENOMIC DNA]</scope>
    <source>
        <strain evidence="5">JCM 4737</strain>
    </source>
</reference>
<feature type="domain" description="UspA" evidence="3">
    <location>
        <begin position="11"/>
        <end position="136"/>
    </location>
</feature>
<dbReference type="Pfam" id="PF00582">
    <property type="entry name" value="Usp"/>
    <property type="match status" value="2"/>
</dbReference>
<dbReference type="PANTHER" id="PTHR46268:SF6">
    <property type="entry name" value="UNIVERSAL STRESS PROTEIN UP12"/>
    <property type="match status" value="1"/>
</dbReference>
<organism evidence="4 5">
    <name type="scientific">Streptomyces chryseus</name>
    <dbReference type="NCBI Taxonomy" id="68186"/>
    <lineage>
        <taxon>Bacteria</taxon>
        <taxon>Bacillati</taxon>
        <taxon>Actinomycetota</taxon>
        <taxon>Actinomycetes</taxon>
        <taxon>Kitasatosporales</taxon>
        <taxon>Streptomycetaceae</taxon>
        <taxon>Streptomyces</taxon>
    </lineage>
</organism>
<dbReference type="Gene3D" id="3.40.50.620">
    <property type="entry name" value="HUPs"/>
    <property type="match status" value="2"/>
</dbReference>
<proteinExistence type="inferred from homology"/>
<dbReference type="PRINTS" id="PR01438">
    <property type="entry name" value="UNVRSLSTRESS"/>
</dbReference>
<evidence type="ECO:0000256" key="1">
    <source>
        <dbReference type="ARBA" id="ARBA00008791"/>
    </source>
</evidence>
<evidence type="ECO:0000313" key="5">
    <source>
        <dbReference type="Proteomes" id="UP000599437"/>
    </source>
</evidence>
<sequence>MSRRSEAPHGHVVVGTDGSRAATHALDQAAGEAHRRQVPLEIVHAWPWGGAYEPLADDAPDILARAAQHVADQELGLQVTTAAVADDAAEVLVGRSRTAALTVVGTRGNGGFKGLLLGSVSLRVAAHCRGPLLVVRNEPAMRTIPSPHTVVVGMRGEEDDPAAVFAFAEAVRRDARVSIVHAWAYDQNDRTHSDRASRARQEDATAELVVAALHKEHPFVRLDSRSVRVAPARALIDAGATGTVVVIAAHRRKSGLGLQLGPVAHALLHHARCHVVLVPVVSPTGAEVHRPK</sequence>
<evidence type="ECO:0000313" key="4">
    <source>
        <dbReference type="EMBL" id="GHB26657.1"/>
    </source>
</evidence>
<protein>
    <submittedName>
        <fullName evidence="4">Universal stress protein</fullName>
    </submittedName>
</protein>
<name>A0ABQ3ECP7_9ACTN</name>
<dbReference type="InterPro" id="IPR006016">
    <property type="entry name" value="UspA"/>
</dbReference>
<dbReference type="InterPro" id="IPR014729">
    <property type="entry name" value="Rossmann-like_a/b/a_fold"/>
</dbReference>
<evidence type="ECO:0000259" key="3">
    <source>
        <dbReference type="Pfam" id="PF00582"/>
    </source>
</evidence>
<dbReference type="Proteomes" id="UP000599437">
    <property type="component" value="Unassembled WGS sequence"/>
</dbReference>
<dbReference type="SUPFAM" id="SSF52402">
    <property type="entry name" value="Adenine nucleotide alpha hydrolases-like"/>
    <property type="match status" value="2"/>
</dbReference>
<comment type="caution">
    <text evidence="4">The sequence shown here is derived from an EMBL/GenBank/DDBJ whole genome shotgun (WGS) entry which is preliminary data.</text>
</comment>
<gene>
    <name evidence="4" type="ORF">GCM10010346_57800</name>
</gene>
<comment type="similarity">
    <text evidence="1">Belongs to the universal stress protein A family.</text>
</comment>
<dbReference type="EMBL" id="BMVO01000028">
    <property type="protein sequence ID" value="GHB26657.1"/>
    <property type="molecule type" value="Genomic_DNA"/>
</dbReference>
<dbReference type="RefSeq" id="WP_138894050.1">
    <property type="nucleotide sequence ID" value="NZ_BMVO01000028.1"/>
</dbReference>
<keyword evidence="5" id="KW-1185">Reference proteome</keyword>
<evidence type="ECO:0000256" key="2">
    <source>
        <dbReference type="SAM" id="MobiDB-lite"/>
    </source>
</evidence>
<accession>A0ABQ3ECP7</accession>
<feature type="domain" description="UspA" evidence="3">
    <location>
        <begin position="149"/>
        <end position="279"/>
    </location>
</feature>
<feature type="region of interest" description="Disordered" evidence="2">
    <location>
        <begin position="1"/>
        <end position="20"/>
    </location>
</feature>
<dbReference type="PANTHER" id="PTHR46268">
    <property type="entry name" value="STRESS RESPONSE PROTEIN NHAX"/>
    <property type="match status" value="1"/>
</dbReference>
<dbReference type="InterPro" id="IPR006015">
    <property type="entry name" value="Universal_stress_UspA"/>
</dbReference>